<keyword evidence="4" id="KW-1185">Reference proteome</keyword>
<evidence type="ECO:0000313" key="3">
    <source>
        <dbReference type="EMBL" id="KAB1226709.1"/>
    </source>
</evidence>
<dbReference type="InterPro" id="IPR038899">
    <property type="entry name" value="METTL22"/>
</dbReference>
<dbReference type="PANTHER" id="PTHR23108">
    <property type="entry name" value="METHYLTRANSFERASE-RELATED"/>
    <property type="match status" value="1"/>
</dbReference>
<reference evidence="2 4" key="2">
    <citation type="journal article" date="2019" name="Plant Biotechnol. J.">
        <title>The red bayberry genome and genetic basis of sex determination.</title>
        <authorList>
            <person name="Jia H.M."/>
            <person name="Jia H.J."/>
            <person name="Cai Q.L."/>
            <person name="Wang Y."/>
            <person name="Zhao H.B."/>
            <person name="Yang W.F."/>
            <person name="Wang G.Y."/>
            <person name="Li Y.H."/>
            <person name="Zhan D.L."/>
            <person name="Shen Y.T."/>
            <person name="Niu Q.F."/>
            <person name="Chang L."/>
            <person name="Qiu J."/>
            <person name="Zhao L."/>
            <person name="Xie H.B."/>
            <person name="Fu W.Y."/>
            <person name="Jin J."/>
            <person name="Li X.W."/>
            <person name="Jiao Y."/>
            <person name="Zhou C.C."/>
            <person name="Tu T."/>
            <person name="Chai C.Y."/>
            <person name="Gao J.L."/>
            <person name="Fan L.J."/>
            <person name="van de Weg E."/>
            <person name="Wang J.Y."/>
            <person name="Gao Z.S."/>
        </authorList>
    </citation>
    <scope>NUCLEOTIDE SEQUENCE [LARGE SCALE GENOMIC DNA]</scope>
    <source>
        <tissue evidence="2">Leaves</tissue>
    </source>
</reference>
<evidence type="ECO:0000313" key="4">
    <source>
        <dbReference type="Proteomes" id="UP000516437"/>
    </source>
</evidence>
<keyword evidence="2" id="KW-0489">Methyltransferase</keyword>
<organism evidence="2 4">
    <name type="scientific">Morella rubra</name>
    <name type="common">Chinese bayberry</name>
    <dbReference type="NCBI Taxonomy" id="262757"/>
    <lineage>
        <taxon>Eukaryota</taxon>
        <taxon>Viridiplantae</taxon>
        <taxon>Streptophyta</taxon>
        <taxon>Embryophyta</taxon>
        <taxon>Tracheophyta</taxon>
        <taxon>Spermatophyta</taxon>
        <taxon>Magnoliopsida</taxon>
        <taxon>eudicotyledons</taxon>
        <taxon>Gunneridae</taxon>
        <taxon>Pentapetalae</taxon>
        <taxon>rosids</taxon>
        <taxon>fabids</taxon>
        <taxon>Fagales</taxon>
        <taxon>Myricaceae</taxon>
        <taxon>Morella</taxon>
    </lineage>
</organism>
<feature type="region of interest" description="Disordered" evidence="1">
    <location>
        <begin position="1"/>
        <end position="33"/>
    </location>
</feature>
<gene>
    <name evidence="3" type="ORF">CJ030_MR1G008442</name>
    <name evidence="2" type="ORF">CJ030_MR3G026455</name>
</gene>
<dbReference type="Pfam" id="PF10294">
    <property type="entry name" value="Methyltransf_16"/>
    <property type="match status" value="1"/>
</dbReference>
<evidence type="ECO:0000313" key="2">
    <source>
        <dbReference type="EMBL" id="KAB1218575.1"/>
    </source>
</evidence>
<dbReference type="Proteomes" id="UP000516437">
    <property type="component" value="Chromosome 1"/>
</dbReference>
<keyword evidence="2" id="KW-0808">Transferase</keyword>
<dbReference type="SUPFAM" id="SSF53335">
    <property type="entry name" value="S-adenosyl-L-methionine-dependent methyltransferases"/>
    <property type="match status" value="1"/>
</dbReference>
<dbReference type="EMBL" id="RXIC02000021">
    <property type="protein sequence ID" value="KAB1218575.1"/>
    <property type="molecule type" value="Genomic_DNA"/>
</dbReference>
<dbReference type="PANTHER" id="PTHR23108:SF0">
    <property type="entry name" value="METHYLTRANSFERASE-LIKE PROTEIN 22"/>
    <property type="match status" value="1"/>
</dbReference>
<reference evidence="2" key="3">
    <citation type="submission" date="2019-09" db="EMBL/GenBank/DDBJ databases">
        <authorList>
            <person name="Gao Z."/>
        </authorList>
    </citation>
    <scope>NUCLEOTIDE SEQUENCE</scope>
    <source>
        <tissue evidence="2">Leaves</tissue>
    </source>
</reference>
<dbReference type="InterPro" id="IPR029063">
    <property type="entry name" value="SAM-dependent_MTases_sf"/>
</dbReference>
<feature type="compositionally biased region" description="Low complexity" evidence="1">
    <location>
        <begin position="1"/>
        <end position="21"/>
    </location>
</feature>
<accession>A0A6A1W0G2</accession>
<dbReference type="InterPro" id="IPR019410">
    <property type="entry name" value="Methyltransf_16"/>
</dbReference>
<dbReference type="Gene3D" id="3.40.50.150">
    <property type="entry name" value="Vaccinia Virus protein VP39"/>
    <property type="match status" value="1"/>
</dbReference>
<sequence length="377" mass="41771">MESLAPAQSPSPPQSSASLQSSEEEGTGEIWIPMNGEYAEPAEEEQVMSEVHLGCPPGLSGPHISHFTVSLPPCRYADASEDEDEVASLNQTIGVDEDGDLVLTRREEPCFHSYRLAIQHNITSSIPSVGLQVWKAELVLCDLVLNKMFTSSEFDGVVALELGAGTGLVGILLARVAKTVFLTDHGDKILDNCAKNVDLNSGLFNSRAAVHVRELEWMASWPPRVIPGQSPVNKRYTWTSFEVEEVQGASLLVAADVIYSDDLTNAFFRILESLMSLGSEKVLYLALEKRYNFSLNDLDVVANGYSHFCSYLKDGKEYGDVESGSVPCFVGKRIDITRVPQYVRRYDRGNDVEIWQIKYKKGIYHSKCSGDNEFEIM</sequence>
<evidence type="ECO:0000256" key="1">
    <source>
        <dbReference type="SAM" id="MobiDB-lite"/>
    </source>
</evidence>
<dbReference type="Proteomes" id="UP000516437">
    <property type="component" value="Chromosome 3"/>
</dbReference>
<dbReference type="AlphaFoldDB" id="A0A6A1W0G2"/>
<protein>
    <submittedName>
        <fullName evidence="2">Methyltransferase-like protein 22</fullName>
    </submittedName>
</protein>
<dbReference type="OrthoDB" id="46564at2759"/>
<reference evidence="2" key="1">
    <citation type="submission" date="2018-07" db="EMBL/GenBank/DDBJ databases">
        <authorList>
            <person name="Gao Z.-S."/>
            <person name="Jia H.-M."/>
            <person name="Jia H.-J."/>
            <person name="Cai Q.-L."/>
            <person name="Wang Y."/>
            <person name="Zhao H.-B."/>
        </authorList>
    </citation>
    <scope>NUCLEOTIDE SEQUENCE</scope>
    <source>
        <tissue evidence="2">Leaves</tissue>
    </source>
</reference>
<dbReference type="EMBL" id="RXIC02000019">
    <property type="protein sequence ID" value="KAB1226709.1"/>
    <property type="molecule type" value="Genomic_DNA"/>
</dbReference>
<name>A0A6A1W0G2_9ROSI</name>
<comment type="caution">
    <text evidence="2">The sequence shown here is derived from an EMBL/GenBank/DDBJ whole genome shotgun (WGS) entry which is preliminary data.</text>
</comment>
<dbReference type="GO" id="GO:0032259">
    <property type="term" value="P:methylation"/>
    <property type="evidence" value="ECO:0007669"/>
    <property type="project" value="UniProtKB-KW"/>
</dbReference>
<proteinExistence type="predicted"/>
<dbReference type="GO" id="GO:0005634">
    <property type="term" value="C:nucleus"/>
    <property type="evidence" value="ECO:0007669"/>
    <property type="project" value="TreeGrafter"/>
</dbReference>
<dbReference type="GO" id="GO:0008276">
    <property type="term" value="F:protein methyltransferase activity"/>
    <property type="evidence" value="ECO:0007669"/>
    <property type="project" value="InterPro"/>
</dbReference>